<dbReference type="InterPro" id="IPR018724">
    <property type="entry name" value="2OG-Fe_dioxygenase"/>
</dbReference>
<feature type="region of interest" description="Disordered" evidence="1">
    <location>
        <begin position="38"/>
        <end position="71"/>
    </location>
</feature>
<evidence type="ECO:0000313" key="3">
    <source>
        <dbReference type="Proteomes" id="UP000433876"/>
    </source>
</evidence>
<dbReference type="OMA" id="DHTMTTY"/>
<comment type="caution">
    <text evidence="2">The sequence shown here is derived from an EMBL/GenBank/DDBJ whole genome shotgun (WGS) entry which is preliminary data.</text>
</comment>
<dbReference type="AlphaFoldDB" id="A0A8S8ZXW5"/>
<reference evidence="2 3" key="1">
    <citation type="submission" date="2017-07" db="EMBL/GenBank/DDBJ databases">
        <title>Genome sequence of the Sordaria macrospora wild type strain R19027.</title>
        <authorList>
            <person name="Nowrousian M."/>
            <person name="Teichert I."/>
            <person name="Kueck U."/>
        </authorList>
    </citation>
    <scope>NUCLEOTIDE SEQUENCE [LARGE SCALE GENOMIC DNA]</scope>
    <source>
        <strain evidence="2 3">R19027</strain>
        <tissue evidence="2">Mycelium</tissue>
    </source>
</reference>
<dbReference type="Gene3D" id="2.60.120.620">
    <property type="entry name" value="q2cbj1_9rhob like domain"/>
    <property type="match status" value="1"/>
</dbReference>
<evidence type="ECO:0000313" key="2">
    <source>
        <dbReference type="EMBL" id="KAA8634379.1"/>
    </source>
</evidence>
<feature type="compositionally biased region" description="Polar residues" evidence="1">
    <location>
        <begin position="38"/>
        <end position="52"/>
    </location>
</feature>
<evidence type="ECO:0008006" key="4">
    <source>
        <dbReference type="Google" id="ProtNLM"/>
    </source>
</evidence>
<protein>
    <recommendedName>
        <fullName evidence="4">2OG-Fe dioxygenase-domain-containing protein</fullName>
    </recommendedName>
</protein>
<dbReference type="Pfam" id="PF10014">
    <property type="entry name" value="2OG-Fe_Oxy_2"/>
    <property type="match status" value="1"/>
</dbReference>
<dbReference type="Proteomes" id="UP000433876">
    <property type="component" value="Unassembled WGS sequence"/>
</dbReference>
<gene>
    <name evidence="2" type="ORF">SMACR_03146</name>
</gene>
<accession>A0A8S8ZXW5</accession>
<name>A0A8S8ZXW5_SORMA</name>
<dbReference type="GO" id="GO:0051213">
    <property type="term" value="F:dioxygenase activity"/>
    <property type="evidence" value="ECO:0007669"/>
    <property type="project" value="InterPro"/>
</dbReference>
<sequence>MLTSTAIKQLPRASTRSLRSIQASRTRLQLHRLYHETPQSRASVETARSINPTDPIANLPPTWTPSPAPTTIRPQLDVTKQVFKPSYYQAVAEIMKLRSKYITNRSIFVEGSDMVSLLLGLGATPSDLDRLQHVSNNLYSDPTLPFRRSRNGRFCFDFSSQSVRRLEFQPFALSVEEDFKRHDSGQIRIFDEVQDELQLNTAFQALLVFKGMICHGVSTTQRPRLDYSSDKWVCTLFNLRTVTTPHILGEPALEGVHTDGVDHTMTTYLGAENMDVEANSAVTYMHDMNEETGAKYTEIKPQHLKSRVQHRHFLDTLLLVDTENKHSLSPVLPVDETKEATRDMLIFFTRRPVLKKGDGVGHISEAIDSFRPHGELPMEVPLFLPGKIHGKGE</sequence>
<evidence type="ECO:0000256" key="1">
    <source>
        <dbReference type="SAM" id="MobiDB-lite"/>
    </source>
</evidence>
<dbReference type="EMBL" id="NMPR01000023">
    <property type="protein sequence ID" value="KAA8634379.1"/>
    <property type="molecule type" value="Genomic_DNA"/>
</dbReference>
<organism evidence="2 3">
    <name type="scientific">Sordaria macrospora</name>
    <dbReference type="NCBI Taxonomy" id="5147"/>
    <lineage>
        <taxon>Eukaryota</taxon>
        <taxon>Fungi</taxon>
        <taxon>Dikarya</taxon>
        <taxon>Ascomycota</taxon>
        <taxon>Pezizomycotina</taxon>
        <taxon>Sordariomycetes</taxon>
        <taxon>Sordariomycetidae</taxon>
        <taxon>Sordariales</taxon>
        <taxon>Sordariaceae</taxon>
        <taxon>Sordaria</taxon>
    </lineage>
</organism>
<dbReference type="VEuPathDB" id="FungiDB:SMAC_03146"/>
<proteinExistence type="predicted"/>